<dbReference type="PRINTS" id="PR00326">
    <property type="entry name" value="GTP1OBG"/>
</dbReference>
<dbReference type="GO" id="GO:0000028">
    <property type="term" value="P:ribosomal small subunit assembly"/>
    <property type="evidence" value="ECO:0007669"/>
    <property type="project" value="TreeGrafter"/>
</dbReference>
<dbReference type="SUPFAM" id="SSF52540">
    <property type="entry name" value="P-loop containing nucleoside triphosphate hydrolases"/>
    <property type="match status" value="1"/>
</dbReference>
<reference evidence="9 10" key="1">
    <citation type="submission" date="2018-04" db="EMBL/GenBank/DDBJ databases">
        <title>The genome of golden apple snail Pomacea canaliculata provides insight into stress tolerance and invasive adaptation.</title>
        <authorList>
            <person name="Liu C."/>
            <person name="Liu B."/>
            <person name="Ren Y."/>
            <person name="Zhang Y."/>
            <person name="Wang H."/>
            <person name="Li S."/>
            <person name="Jiang F."/>
            <person name="Yin L."/>
            <person name="Zhang G."/>
            <person name="Qian W."/>
            <person name="Fan W."/>
        </authorList>
    </citation>
    <scope>NUCLEOTIDE SEQUENCE [LARGE SCALE GENOMIC DNA]</scope>
    <source>
        <strain evidence="9">SZHN2017</strain>
        <tissue evidence="9">Muscle</tissue>
    </source>
</reference>
<name>A0A2T7PEA8_POMCA</name>
<sequence>MQQGNKPIRQVPSCSRFKWLSTQTSTGPPLNSLSDHQVSSSEHKENQEIGNIRGVGRNEDEQISRLLLPPDQPADARILRVAIIGLPNSGKSTLTNRLLGWRVSSVSKKVHTTRKNTSGIMTQSNVQIVFLDTPGILDLASRKRHNLEKEMVIDPERSLQYAHLVAVVVDVSNRWTCNYLDPLILQILHLHKDKPTILVLNKVDILKQKQLLLQLTRELTQGIVGERVLEGETISLLPTEPELLSTRAKDAKPSENGEAKVSAEQQDWTDYFKRVQQARRAVRNLKGWPHFSHVFMVSALSGDGIADLKDFLIKSAHPGDWDYHSSLVTTQNPQEVVLMCVREKLLEHLKDEVPYILDLDMVLWEVDKDGILNIIMNVIGFNKRHVV</sequence>
<dbReference type="Gene3D" id="3.40.50.300">
    <property type="entry name" value="P-loop containing nucleotide triphosphate hydrolases"/>
    <property type="match status" value="1"/>
</dbReference>
<feature type="region of interest" description="Disordered" evidence="7">
    <location>
        <begin position="20"/>
        <end position="56"/>
    </location>
</feature>
<dbReference type="InterPro" id="IPR005662">
    <property type="entry name" value="GTPase_Era-like"/>
</dbReference>
<keyword evidence="3 6" id="KW-0547">Nucleotide-binding</keyword>
<evidence type="ECO:0000256" key="1">
    <source>
        <dbReference type="ARBA" id="ARBA00007921"/>
    </source>
</evidence>
<dbReference type="GO" id="GO:0019843">
    <property type="term" value="F:rRNA binding"/>
    <property type="evidence" value="ECO:0007669"/>
    <property type="project" value="TreeGrafter"/>
</dbReference>
<dbReference type="InterPro" id="IPR030388">
    <property type="entry name" value="G_ERA_dom"/>
</dbReference>
<dbReference type="GO" id="GO:0005525">
    <property type="term" value="F:GTP binding"/>
    <property type="evidence" value="ECO:0007669"/>
    <property type="project" value="UniProtKB-UniRule"/>
</dbReference>
<feature type="region of interest" description="G4" evidence="6">
    <location>
        <begin position="201"/>
        <end position="204"/>
    </location>
</feature>
<dbReference type="NCBIfam" id="TIGR00231">
    <property type="entry name" value="small_GTP"/>
    <property type="match status" value="1"/>
</dbReference>
<dbReference type="CDD" id="cd04163">
    <property type="entry name" value="Era"/>
    <property type="match status" value="1"/>
</dbReference>
<evidence type="ECO:0000256" key="7">
    <source>
        <dbReference type="SAM" id="MobiDB-lite"/>
    </source>
</evidence>
<comment type="caution">
    <text evidence="9">The sequence shown here is derived from an EMBL/GenBank/DDBJ whole genome shotgun (WGS) entry which is preliminary data.</text>
</comment>
<keyword evidence="4 6" id="KW-0342">GTP-binding</keyword>
<feature type="region of interest" description="G3" evidence="6">
    <location>
        <begin position="132"/>
        <end position="135"/>
    </location>
</feature>
<evidence type="ECO:0000313" key="10">
    <source>
        <dbReference type="Proteomes" id="UP000245119"/>
    </source>
</evidence>
<keyword evidence="10" id="KW-1185">Reference proteome</keyword>
<dbReference type="OrthoDB" id="8954335at2759"/>
<organism evidence="9 10">
    <name type="scientific">Pomacea canaliculata</name>
    <name type="common">Golden apple snail</name>
    <dbReference type="NCBI Taxonomy" id="400727"/>
    <lineage>
        <taxon>Eukaryota</taxon>
        <taxon>Metazoa</taxon>
        <taxon>Spiralia</taxon>
        <taxon>Lophotrochozoa</taxon>
        <taxon>Mollusca</taxon>
        <taxon>Gastropoda</taxon>
        <taxon>Caenogastropoda</taxon>
        <taxon>Architaenioglossa</taxon>
        <taxon>Ampullarioidea</taxon>
        <taxon>Ampullariidae</taxon>
        <taxon>Pomacea</taxon>
    </lineage>
</organism>
<dbReference type="STRING" id="400727.A0A2T7PEA8"/>
<evidence type="ECO:0000256" key="4">
    <source>
        <dbReference type="ARBA" id="ARBA00023134"/>
    </source>
</evidence>
<dbReference type="Proteomes" id="UP000245119">
    <property type="component" value="Linkage Group LG4"/>
</dbReference>
<gene>
    <name evidence="9" type="ORF">C0Q70_07156</name>
</gene>
<evidence type="ECO:0000256" key="3">
    <source>
        <dbReference type="ARBA" id="ARBA00022741"/>
    </source>
</evidence>
<dbReference type="GO" id="GO:0005759">
    <property type="term" value="C:mitochondrial matrix"/>
    <property type="evidence" value="ECO:0007669"/>
    <property type="project" value="TreeGrafter"/>
</dbReference>
<dbReference type="InterPro" id="IPR009019">
    <property type="entry name" value="KH_sf_prok-type"/>
</dbReference>
<evidence type="ECO:0000256" key="5">
    <source>
        <dbReference type="ARBA" id="ARBA00030975"/>
    </source>
</evidence>
<dbReference type="InterPro" id="IPR005225">
    <property type="entry name" value="Small_GTP-bd"/>
</dbReference>
<evidence type="ECO:0000313" key="9">
    <source>
        <dbReference type="EMBL" id="PVD31738.1"/>
    </source>
</evidence>
<dbReference type="GO" id="GO:0043024">
    <property type="term" value="F:ribosomal small subunit binding"/>
    <property type="evidence" value="ECO:0007669"/>
    <property type="project" value="TreeGrafter"/>
</dbReference>
<dbReference type="SUPFAM" id="SSF54814">
    <property type="entry name" value="Prokaryotic type KH domain (KH-domain type II)"/>
    <property type="match status" value="1"/>
</dbReference>
<feature type="region of interest" description="G5" evidence="6">
    <location>
        <begin position="297"/>
        <end position="299"/>
    </location>
</feature>
<dbReference type="Pfam" id="PF01926">
    <property type="entry name" value="MMR_HSR1"/>
    <property type="match status" value="1"/>
</dbReference>
<feature type="region of interest" description="G2" evidence="6">
    <location>
        <begin position="111"/>
        <end position="115"/>
    </location>
</feature>
<accession>A0A2T7PEA8</accession>
<feature type="domain" description="Era-type G" evidence="8">
    <location>
        <begin position="77"/>
        <end position="318"/>
    </location>
</feature>
<dbReference type="PANTHER" id="PTHR42698:SF1">
    <property type="entry name" value="GTPASE ERA, MITOCHONDRIAL"/>
    <property type="match status" value="1"/>
</dbReference>
<evidence type="ECO:0000259" key="8">
    <source>
        <dbReference type="PROSITE" id="PS51713"/>
    </source>
</evidence>
<feature type="compositionally biased region" description="Polar residues" evidence="7">
    <location>
        <begin position="20"/>
        <end position="40"/>
    </location>
</feature>
<dbReference type="EMBL" id="PZQS01000004">
    <property type="protein sequence ID" value="PVD31738.1"/>
    <property type="molecule type" value="Genomic_DNA"/>
</dbReference>
<comment type="similarity">
    <text evidence="1 6">Belongs to the TRAFAC class TrmE-Era-EngA-EngB-Septin-like GTPase superfamily. Era GTPase family.</text>
</comment>
<evidence type="ECO:0000256" key="6">
    <source>
        <dbReference type="PROSITE-ProRule" id="PRU01050"/>
    </source>
</evidence>
<dbReference type="AlphaFoldDB" id="A0A2T7PEA8"/>
<dbReference type="PROSITE" id="PS51713">
    <property type="entry name" value="G_ERA"/>
    <property type="match status" value="1"/>
</dbReference>
<protein>
    <recommendedName>
        <fullName evidence="2">GTPase Era, mitochondrial</fullName>
    </recommendedName>
    <alternativeName>
        <fullName evidence="5">ERA-like protein 1</fullName>
    </alternativeName>
</protein>
<dbReference type="Gene3D" id="3.30.300.20">
    <property type="match status" value="1"/>
</dbReference>
<feature type="region of interest" description="G1" evidence="6">
    <location>
        <begin position="85"/>
        <end position="92"/>
    </location>
</feature>
<dbReference type="PANTHER" id="PTHR42698">
    <property type="entry name" value="GTPASE ERA"/>
    <property type="match status" value="1"/>
</dbReference>
<dbReference type="InterPro" id="IPR006073">
    <property type="entry name" value="GTP-bd"/>
</dbReference>
<dbReference type="InterPro" id="IPR015946">
    <property type="entry name" value="KH_dom-like_a/b"/>
</dbReference>
<evidence type="ECO:0000256" key="2">
    <source>
        <dbReference type="ARBA" id="ARBA00019149"/>
    </source>
</evidence>
<proteinExistence type="inferred from homology"/>
<dbReference type="InterPro" id="IPR027417">
    <property type="entry name" value="P-loop_NTPase"/>
</dbReference>